<reference evidence="9" key="1">
    <citation type="journal article" date="2023" name="Plant J.">
        <title>Genome sequences and population genomics provide insights into the demographic history, inbreeding, and mutation load of two 'living fossil' tree species of Dipteronia.</title>
        <authorList>
            <person name="Feng Y."/>
            <person name="Comes H.P."/>
            <person name="Chen J."/>
            <person name="Zhu S."/>
            <person name="Lu R."/>
            <person name="Zhang X."/>
            <person name="Li P."/>
            <person name="Qiu J."/>
            <person name="Olsen K.M."/>
            <person name="Qiu Y."/>
        </authorList>
    </citation>
    <scope>NUCLEOTIDE SEQUENCE</scope>
    <source>
        <strain evidence="9">KIB01</strain>
    </source>
</reference>
<dbReference type="InterPro" id="IPR013087">
    <property type="entry name" value="Znf_C2H2_type"/>
</dbReference>
<comment type="caution">
    <text evidence="9">The sequence shown here is derived from an EMBL/GenBank/DDBJ whole genome shotgun (WGS) entry which is preliminary data.</text>
</comment>
<dbReference type="PROSITE" id="PS00028">
    <property type="entry name" value="ZINC_FINGER_C2H2_1"/>
    <property type="match status" value="1"/>
</dbReference>
<dbReference type="SUPFAM" id="SSF101447">
    <property type="entry name" value="Formin homology 2 domain (FH2 domain)"/>
    <property type="match status" value="1"/>
</dbReference>
<dbReference type="FunFam" id="3.30.160.60:FF:001366">
    <property type="entry name" value="Zinc finger protein 2"/>
    <property type="match status" value="1"/>
</dbReference>
<dbReference type="SUPFAM" id="SSF57667">
    <property type="entry name" value="beta-beta-alpha zinc fingers"/>
    <property type="match status" value="1"/>
</dbReference>
<keyword evidence="4" id="KW-0862">Zinc</keyword>
<dbReference type="PANTHER" id="PTHR47287">
    <property type="entry name" value="C2H2 AND C2HC ZINC FINGERS SUPERFAMILY PROTEIN"/>
    <property type="match status" value="1"/>
</dbReference>
<keyword evidence="2" id="KW-0479">Metal-binding</keyword>
<protein>
    <recommendedName>
        <fullName evidence="8">C2H2-type domain-containing protein</fullName>
    </recommendedName>
</protein>
<feature type="domain" description="C2H2-type" evidence="8">
    <location>
        <begin position="127"/>
        <end position="154"/>
    </location>
</feature>
<evidence type="ECO:0000256" key="6">
    <source>
        <dbReference type="PROSITE-ProRule" id="PRU00042"/>
    </source>
</evidence>
<evidence type="ECO:0000313" key="9">
    <source>
        <dbReference type="EMBL" id="KAK2644738.1"/>
    </source>
</evidence>
<proteinExistence type="predicted"/>
<sequence>MEPPKSSNPSFSQSSTIISPSVSNPPPCLKTSVDDHDRVMLLDLSLSNKEEDNSNHRSKPELNLIDCLKTINSSSSSTSQGSLDDDHYNTPPPPPPPPPPPDHQADHQGNDQSCTDHDHDHHQPRVFSCNYCQRKFYSSQALGGHQNAHKRERTLAKRGQRNITTASSVSLLGFSCPPNRSSSSSSSYPSMASLPLHGCSLNRSLGIQVHSMIHKPSNFLPSNNSMMIMNSPHIYGQNGWSSSRSQVVIDQQPAIGRLAQDSFLQVGMISNNILGSPSSSSISSSTHVVSGGAARFDQGVRKFSQPNEGINKGYWWDSVIPFKTKQDDLQKLDLSLKL</sequence>
<keyword evidence="5" id="KW-0539">Nucleus</keyword>
<feature type="compositionally biased region" description="Low complexity" evidence="7">
    <location>
        <begin position="73"/>
        <end position="82"/>
    </location>
</feature>
<accession>A0AAD9TZN3</accession>
<keyword evidence="3 6" id="KW-0863">Zinc-finger</keyword>
<evidence type="ECO:0000256" key="5">
    <source>
        <dbReference type="ARBA" id="ARBA00023242"/>
    </source>
</evidence>
<evidence type="ECO:0000313" key="10">
    <source>
        <dbReference type="Proteomes" id="UP001280121"/>
    </source>
</evidence>
<dbReference type="GO" id="GO:0005634">
    <property type="term" value="C:nucleus"/>
    <property type="evidence" value="ECO:0007669"/>
    <property type="project" value="UniProtKB-SubCell"/>
</dbReference>
<evidence type="ECO:0000256" key="7">
    <source>
        <dbReference type="SAM" id="MobiDB-lite"/>
    </source>
</evidence>
<feature type="compositionally biased region" description="Basic and acidic residues" evidence="7">
    <location>
        <begin position="103"/>
        <end position="121"/>
    </location>
</feature>
<dbReference type="PANTHER" id="PTHR47287:SF15">
    <property type="entry name" value="ZINC FINGER PROTEIN 3-LIKE"/>
    <property type="match status" value="1"/>
</dbReference>
<name>A0AAD9TZN3_9ROSI</name>
<evidence type="ECO:0000259" key="8">
    <source>
        <dbReference type="PROSITE" id="PS50157"/>
    </source>
</evidence>
<feature type="region of interest" description="Disordered" evidence="7">
    <location>
        <begin position="1"/>
        <end position="34"/>
    </location>
</feature>
<dbReference type="Proteomes" id="UP001280121">
    <property type="component" value="Unassembled WGS sequence"/>
</dbReference>
<evidence type="ECO:0000256" key="2">
    <source>
        <dbReference type="ARBA" id="ARBA00022723"/>
    </source>
</evidence>
<organism evidence="9 10">
    <name type="scientific">Dipteronia dyeriana</name>
    <dbReference type="NCBI Taxonomy" id="168575"/>
    <lineage>
        <taxon>Eukaryota</taxon>
        <taxon>Viridiplantae</taxon>
        <taxon>Streptophyta</taxon>
        <taxon>Embryophyta</taxon>
        <taxon>Tracheophyta</taxon>
        <taxon>Spermatophyta</taxon>
        <taxon>Magnoliopsida</taxon>
        <taxon>eudicotyledons</taxon>
        <taxon>Gunneridae</taxon>
        <taxon>Pentapetalae</taxon>
        <taxon>rosids</taxon>
        <taxon>malvids</taxon>
        <taxon>Sapindales</taxon>
        <taxon>Sapindaceae</taxon>
        <taxon>Hippocastanoideae</taxon>
        <taxon>Acereae</taxon>
        <taxon>Dipteronia</taxon>
    </lineage>
</organism>
<dbReference type="GO" id="GO:0008270">
    <property type="term" value="F:zinc ion binding"/>
    <property type="evidence" value="ECO:0007669"/>
    <property type="project" value="UniProtKB-KW"/>
</dbReference>
<dbReference type="InterPro" id="IPR036236">
    <property type="entry name" value="Znf_C2H2_sf"/>
</dbReference>
<dbReference type="Gene3D" id="3.30.160.60">
    <property type="entry name" value="Classic Zinc Finger"/>
    <property type="match status" value="1"/>
</dbReference>
<dbReference type="PROSITE" id="PS50157">
    <property type="entry name" value="ZINC_FINGER_C2H2_2"/>
    <property type="match status" value="1"/>
</dbReference>
<evidence type="ECO:0000256" key="4">
    <source>
        <dbReference type="ARBA" id="ARBA00022833"/>
    </source>
</evidence>
<dbReference type="AlphaFoldDB" id="A0AAD9TZN3"/>
<feature type="region of interest" description="Disordered" evidence="7">
    <location>
        <begin position="73"/>
        <end position="121"/>
    </location>
</feature>
<dbReference type="InterPro" id="IPR044246">
    <property type="entry name" value="ZFP3-like"/>
</dbReference>
<feature type="compositionally biased region" description="Low complexity" evidence="7">
    <location>
        <begin position="1"/>
        <end position="22"/>
    </location>
</feature>
<comment type="subcellular location">
    <subcellularLocation>
        <location evidence="1">Nucleus</location>
    </subcellularLocation>
</comment>
<keyword evidence="10" id="KW-1185">Reference proteome</keyword>
<dbReference type="GO" id="GO:0009788">
    <property type="term" value="P:negative regulation of abscisic acid-activated signaling pathway"/>
    <property type="evidence" value="ECO:0007669"/>
    <property type="project" value="InterPro"/>
</dbReference>
<evidence type="ECO:0000256" key="3">
    <source>
        <dbReference type="ARBA" id="ARBA00022771"/>
    </source>
</evidence>
<gene>
    <name evidence="9" type="ORF">Ddye_019933</name>
</gene>
<evidence type="ECO:0000256" key="1">
    <source>
        <dbReference type="ARBA" id="ARBA00004123"/>
    </source>
</evidence>
<feature type="compositionally biased region" description="Pro residues" evidence="7">
    <location>
        <begin position="90"/>
        <end position="102"/>
    </location>
</feature>
<dbReference type="EMBL" id="JANJYI010000006">
    <property type="protein sequence ID" value="KAK2644738.1"/>
    <property type="molecule type" value="Genomic_DNA"/>
</dbReference>